<proteinExistence type="predicted"/>
<accession>A0A919VBG1</accession>
<organism evidence="2 3">
    <name type="scientific">Sinosporangium siamense</name>
    <dbReference type="NCBI Taxonomy" id="1367973"/>
    <lineage>
        <taxon>Bacteria</taxon>
        <taxon>Bacillati</taxon>
        <taxon>Actinomycetota</taxon>
        <taxon>Actinomycetes</taxon>
        <taxon>Streptosporangiales</taxon>
        <taxon>Streptosporangiaceae</taxon>
        <taxon>Sinosporangium</taxon>
    </lineage>
</organism>
<gene>
    <name evidence="2" type="ORF">Ssi02_67130</name>
</gene>
<dbReference type="RefSeq" id="WP_204031481.1">
    <property type="nucleotide sequence ID" value="NZ_BOOW01000045.1"/>
</dbReference>
<sequence length="146" mass="15732">MKREKTLAAIVGAVVGAAGLAITAPAAHAGPNCGTPHNGFDVSAVVRQATRTHDTDAGRRTVTVRLLNGRAFDESRATISSGYRRSDLVWVDRSYNGGATWTQCGPFNSRTSNELKNLGNWMRACMATKKNGVSNSFCTSWYYDAD</sequence>
<evidence type="ECO:0008006" key="4">
    <source>
        <dbReference type="Google" id="ProtNLM"/>
    </source>
</evidence>
<comment type="caution">
    <text evidence="2">The sequence shown here is derived from an EMBL/GenBank/DDBJ whole genome shotgun (WGS) entry which is preliminary data.</text>
</comment>
<keyword evidence="1" id="KW-0732">Signal</keyword>
<reference evidence="2" key="1">
    <citation type="submission" date="2021-01" db="EMBL/GenBank/DDBJ databases">
        <title>Whole genome shotgun sequence of Sinosporangium siamense NBRC 109515.</title>
        <authorList>
            <person name="Komaki H."/>
            <person name="Tamura T."/>
        </authorList>
    </citation>
    <scope>NUCLEOTIDE SEQUENCE</scope>
    <source>
        <strain evidence="2">NBRC 109515</strain>
    </source>
</reference>
<evidence type="ECO:0000313" key="2">
    <source>
        <dbReference type="EMBL" id="GII96482.1"/>
    </source>
</evidence>
<feature type="chain" id="PRO_5038582075" description="Secreted protein" evidence="1">
    <location>
        <begin position="30"/>
        <end position="146"/>
    </location>
</feature>
<dbReference type="Proteomes" id="UP000606172">
    <property type="component" value="Unassembled WGS sequence"/>
</dbReference>
<protein>
    <recommendedName>
        <fullName evidence="4">Secreted protein</fullName>
    </recommendedName>
</protein>
<dbReference type="EMBL" id="BOOW01000045">
    <property type="protein sequence ID" value="GII96482.1"/>
    <property type="molecule type" value="Genomic_DNA"/>
</dbReference>
<name>A0A919VBG1_9ACTN</name>
<dbReference type="AlphaFoldDB" id="A0A919VBG1"/>
<keyword evidence="3" id="KW-1185">Reference proteome</keyword>
<evidence type="ECO:0000256" key="1">
    <source>
        <dbReference type="SAM" id="SignalP"/>
    </source>
</evidence>
<evidence type="ECO:0000313" key="3">
    <source>
        <dbReference type="Proteomes" id="UP000606172"/>
    </source>
</evidence>
<feature type="signal peptide" evidence="1">
    <location>
        <begin position="1"/>
        <end position="29"/>
    </location>
</feature>